<feature type="compositionally biased region" description="Low complexity" evidence="2">
    <location>
        <begin position="243"/>
        <end position="255"/>
    </location>
</feature>
<sequence length="528" mass="58979">MSMIATRMPLTTIGMNGIALPTDHARESIREEQDLGSKKHRTGMRAISETVSTKTQDGNPDTNAAKRTKRKKDYDQESDGFVFTKSKRAKTTEPDVQLERRVDTVEQEALTPAVAENDGVVLSTAGQKPAPEPMDDAAIKTKKKLRRFPTTPDRDDSMTAHGKQELRAASPMGEQCTRSYDNIERIPSPAKAVTIEKKRRKHDRSTMAGEHTARILLPASDTPIIRRNKDMRQSMANGESRRSSSGMRGRRVSSMIDDGRWNAQPHAEVRTSEFYTMITPDLTEPRRMRLLLGWCGDRALPKKPKAPSSSSKEASEELQALQAARVIQEELSQELSSNATLSEWFSRDEEAPQPAIILRKKPNPRNILNAAKVEELERQLERLRAERQTWDGLIAEAADASTKQLEQPTLDHIPFSPPRPELLSPSQQEIFRQFQETDAGSDVNPESLQNRLERMSSGVEFIVDQFSHTVHAVATAKDMAGRMADRSLSDAAKALKQRDQDIASRVPGPQVDALDALRGLAKILNARK</sequence>
<dbReference type="Pfam" id="PF08202">
    <property type="entry name" value="MIS13"/>
    <property type="match status" value="1"/>
</dbReference>
<keyword evidence="1" id="KW-0175">Coiled coil</keyword>
<evidence type="ECO:0000313" key="3">
    <source>
        <dbReference type="EMBL" id="QIW96490.1"/>
    </source>
</evidence>
<dbReference type="AlphaFoldDB" id="A0A6H0XPB4"/>
<protein>
    <recommendedName>
        <fullName evidence="5">Kinetochore protein mis13</fullName>
    </recommendedName>
</protein>
<dbReference type="PANTHER" id="PTHR14778:SF2">
    <property type="entry name" value="KINETOCHORE-ASSOCIATED PROTEIN DSN1 HOMOLOG"/>
    <property type="match status" value="1"/>
</dbReference>
<evidence type="ECO:0008006" key="5">
    <source>
        <dbReference type="Google" id="ProtNLM"/>
    </source>
</evidence>
<dbReference type="GO" id="GO:0051301">
    <property type="term" value="P:cell division"/>
    <property type="evidence" value="ECO:0007669"/>
    <property type="project" value="InterPro"/>
</dbReference>
<dbReference type="InterPro" id="IPR013218">
    <property type="entry name" value="Dsn1/Mis13"/>
</dbReference>
<name>A0A6H0XPB4_9PEZI</name>
<evidence type="ECO:0000256" key="1">
    <source>
        <dbReference type="SAM" id="Coils"/>
    </source>
</evidence>
<evidence type="ECO:0000313" key="4">
    <source>
        <dbReference type="Proteomes" id="UP000503462"/>
    </source>
</evidence>
<dbReference type="GO" id="GO:0007059">
    <property type="term" value="P:chromosome segregation"/>
    <property type="evidence" value="ECO:0007669"/>
    <property type="project" value="InterPro"/>
</dbReference>
<dbReference type="EMBL" id="CP051139">
    <property type="protein sequence ID" value="QIW96490.1"/>
    <property type="molecule type" value="Genomic_DNA"/>
</dbReference>
<feature type="compositionally biased region" description="Polar residues" evidence="2">
    <location>
        <begin position="49"/>
        <end position="62"/>
    </location>
</feature>
<gene>
    <name evidence="3" type="ORF">AMS68_002008</name>
</gene>
<dbReference type="GO" id="GO:0000444">
    <property type="term" value="C:MIS12/MIND type complex"/>
    <property type="evidence" value="ECO:0007669"/>
    <property type="project" value="InterPro"/>
</dbReference>
<dbReference type="PANTHER" id="PTHR14778">
    <property type="entry name" value="KINETOCHORE-ASSOCIATED PROTEIN DSN1 HOMOLOG"/>
    <property type="match status" value="1"/>
</dbReference>
<dbReference type="Proteomes" id="UP000503462">
    <property type="component" value="Chromosome 1"/>
</dbReference>
<feature type="coiled-coil region" evidence="1">
    <location>
        <begin position="366"/>
        <end position="393"/>
    </location>
</feature>
<organism evidence="3 4">
    <name type="scientific">Peltaster fructicola</name>
    <dbReference type="NCBI Taxonomy" id="286661"/>
    <lineage>
        <taxon>Eukaryota</taxon>
        <taxon>Fungi</taxon>
        <taxon>Dikarya</taxon>
        <taxon>Ascomycota</taxon>
        <taxon>Pezizomycotina</taxon>
        <taxon>Dothideomycetes</taxon>
        <taxon>Dothideomycetes incertae sedis</taxon>
        <taxon>Peltaster</taxon>
    </lineage>
</organism>
<feature type="region of interest" description="Disordered" evidence="2">
    <location>
        <begin position="148"/>
        <end position="174"/>
    </location>
</feature>
<evidence type="ECO:0000256" key="2">
    <source>
        <dbReference type="SAM" id="MobiDB-lite"/>
    </source>
</evidence>
<reference evidence="3 4" key="1">
    <citation type="journal article" date="2016" name="Sci. Rep.">
        <title>Peltaster fructicola genome reveals evolution from an invasive phytopathogen to an ectophytic parasite.</title>
        <authorList>
            <person name="Xu C."/>
            <person name="Chen H."/>
            <person name="Gleason M.L."/>
            <person name="Xu J.R."/>
            <person name="Liu H."/>
            <person name="Zhang R."/>
            <person name="Sun G."/>
        </authorList>
    </citation>
    <scope>NUCLEOTIDE SEQUENCE [LARGE SCALE GENOMIC DNA]</scope>
    <source>
        <strain evidence="3 4">LNHT1506</strain>
    </source>
</reference>
<feature type="compositionally biased region" description="Basic and acidic residues" evidence="2">
    <location>
        <begin position="152"/>
        <end position="166"/>
    </location>
</feature>
<dbReference type="OrthoDB" id="3364649at2759"/>
<feature type="region of interest" description="Disordered" evidence="2">
    <location>
        <begin position="231"/>
        <end position="258"/>
    </location>
</feature>
<keyword evidence="4" id="KW-1185">Reference proteome</keyword>
<proteinExistence type="predicted"/>
<accession>A0A6H0XPB4</accession>
<feature type="region of interest" description="Disordered" evidence="2">
    <location>
        <begin position="29"/>
        <end position="77"/>
    </location>
</feature>